<dbReference type="Gene3D" id="3.40.50.2000">
    <property type="entry name" value="Glycogen Phosphorylase B"/>
    <property type="match status" value="2"/>
</dbReference>
<dbReference type="Proteomes" id="UP000253606">
    <property type="component" value="Chromosome"/>
</dbReference>
<dbReference type="GO" id="GO:0016020">
    <property type="term" value="C:membrane"/>
    <property type="evidence" value="ECO:0007669"/>
    <property type="project" value="TreeGrafter"/>
</dbReference>
<dbReference type="RefSeq" id="WP_114205322.1">
    <property type="nucleotide sequence ID" value="NZ_CP030840.1"/>
</dbReference>
<name>A0A2Z5FS04_9BACT</name>
<dbReference type="GO" id="GO:0006487">
    <property type="term" value="P:protein N-linked glycosylation"/>
    <property type="evidence" value="ECO:0007669"/>
    <property type="project" value="TreeGrafter"/>
</dbReference>
<dbReference type="KEGG" id="abas:ACPOL_0106"/>
<evidence type="ECO:0000313" key="2">
    <source>
        <dbReference type="Proteomes" id="UP000253606"/>
    </source>
</evidence>
<dbReference type="CDD" id="cd03801">
    <property type="entry name" value="GT4_PimA-like"/>
    <property type="match status" value="1"/>
</dbReference>
<dbReference type="PANTHER" id="PTHR45919:SF1">
    <property type="entry name" value="GDP-MAN:MAN(3)GLCNAC(2)-PP-DOL ALPHA-1,2-MANNOSYLTRANSFERASE"/>
    <property type="match status" value="1"/>
</dbReference>
<dbReference type="Pfam" id="PF13692">
    <property type="entry name" value="Glyco_trans_1_4"/>
    <property type="match status" value="1"/>
</dbReference>
<keyword evidence="1" id="KW-0808">Transferase</keyword>
<accession>A0A2Z5FS04</accession>
<evidence type="ECO:0000313" key="1">
    <source>
        <dbReference type="EMBL" id="AXC09493.1"/>
    </source>
</evidence>
<reference evidence="1 2" key="1">
    <citation type="journal article" date="2018" name="Front. Microbiol.">
        <title>Hydrolytic Capabilities as a Key to Environmental Success: Chitinolytic and Cellulolytic Acidobacteria From Acidic Sub-arctic Soils and Boreal Peatlands.</title>
        <authorList>
            <person name="Belova S.E."/>
            <person name="Ravin N.V."/>
            <person name="Pankratov T.A."/>
            <person name="Rakitin A.L."/>
            <person name="Ivanova A.A."/>
            <person name="Beletsky A.V."/>
            <person name="Mardanov A.V."/>
            <person name="Sinninghe Damste J.S."/>
            <person name="Dedysh S.N."/>
        </authorList>
    </citation>
    <scope>NUCLEOTIDE SEQUENCE [LARGE SCALE GENOMIC DNA]</scope>
    <source>
        <strain evidence="1 2">SBC82</strain>
    </source>
</reference>
<protein>
    <submittedName>
        <fullName evidence="1">Glycosyltransferase</fullName>
    </submittedName>
</protein>
<dbReference type="OrthoDB" id="9814612at2"/>
<dbReference type="InterPro" id="IPR038013">
    <property type="entry name" value="ALG11"/>
</dbReference>
<dbReference type="GO" id="GO:0004377">
    <property type="term" value="F:GDP-Man:Man(3)GlcNAc(2)-PP-Dol alpha-1,2-mannosyltransferase activity"/>
    <property type="evidence" value="ECO:0007669"/>
    <property type="project" value="InterPro"/>
</dbReference>
<proteinExistence type="predicted"/>
<sequence length="406" mass="44499">MTMTTMTENAIGTSRTALHGKPIAVLHYDLLGGGGAEVVAFAMIRALLESGAQVVVYSSSPDPEARAVLGKEFGPGTAIEYRKVETRYSGPVPKIARVLLFNEALSKLRFSEAAVINTYSEFWLRHPHPATFAYIHFPIFGHSLQLQSELRGLGVWTKSGVMGTAISSAVQLYLKASRASFPKVLMTNSNWTARRIARLYGEAVVVQPPASVSGFDSRAEEPPDRLLRVVSIGRLVPAKRIPWLAQQIDLVARRIGKRVEYHIIGRGESSYIQELRQSLSALSSVDAVIHADVSTAERNRVLRAADVGVHGFPCEHFGLAVAEMMASGIPVLTPRNGGLGEQLFESGQSYTDAEDFKQKLEQMLSDPALSMRLRSGNLKMSKEFSPESFSQKIVEVVGRELQYSVL</sequence>
<gene>
    <name evidence="1" type="ORF">ACPOL_0106</name>
</gene>
<dbReference type="SUPFAM" id="SSF53756">
    <property type="entry name" value="UDP-Glycosyltransferase/glycogen phosphorylase"/>
    <property type="match status" value="1"/>
</dbReference>
<dbReference type="AlphaFoldDB" id="A0A2Z5FS04"/>
<organism evidence="1 2">
    <name type="scientific">Acidisarcina polymorpha</name>
    <dbReference type="NCBI Taxonomy" id="2211140"/>
    <lineage>
        <taxon>Bacteria</taxon>
        <taxon>Pseudomonadati</taxon>
        <taxon>Acidobacteriota</taxon>
        <taxon>Terriglobia</taxon>
        <taxon>Terriglobales</taxon>
        <taxon>Acidobacteriaceae</taxon>
        <taxon>Acidisarcina</taxon>
    </lineage>
</organism>
<keyword evidence="2" id="KW-1185">Reference proteome</keyword>
<dbReference type="EMBL" id="CP030840">
    <property type="protein sequence ID" value="AXC09493.1"/>
    <property type="molecule type" value="Genomic_DNA"/>
</dbReference>
<dbReference type="PANTHER" id="PTHR45919">
    <property type="entry name" value="GDP-MAN:MAN(3)GLCNAC(2)-PP-DOL ALPHA-1,2-MANNOSYLTRANSFERASE"/>
    <property type="match status" value="1"/>
</dbReference>